<evidence type="ECO:0000313" key="1">
    <source>
        <dbReference type="EMBL" id="CAE7938289.1"/>
    </source>
</evidence>
<feature type="non-terminal residue" evidence="1">
    <location>
        <position position="389"/>
    </location>
</feature>
<gene>
    <name evidence="1" type="primary">X-element\ORF2</name>
    <name evidence="1" type="ORF">SNEC2469_LOCUS33104</name>
</gene>
<proteinExistence type="predicted"/>
<evidence type="ECO:0000313" key="2">
    <source>
        <dbReference type="Proteomes" id="UP000601435"/>
    </source>
</evidence>
<protein>
    <submittedName>
        <fullName evidence="1">X-element\ORF2 protein</fullName>
    </submittedName>
</protein>
<name>A0A813C344_9DINO</name>
<dbReference type="PANTHER" id="PTHR19446">
    <property type="entry name" value="REVERSE TRANSCRIPTASES"/>
    <property type="match status" value="1"/>
</dbReference>
<dbReference type="AlphaFoldDB" id="A0A813C344"/>
<keyword evidence="2" id="KW-1185">Reference proteome</keyword>
<feature type="non-terminal residue" evidence="1">
    <location>
        <position position="1"/>
    </location>
</feature>
<sequence>ADYLRKLVSEGNVAPSQILKQAKRAGVGGKNSRSVVRPPPILLDAEGREVCSRADRDDVWLRHFGDQECGEVMTVEQFLTADDKDLRCYDGPQWSAAELPSLTDIESVLRRLPRGKAAGLDHLPSELLAAVPSSMAALIQPLFLKSLLLHQQPLQWRGGVLYAAWKQSGKLSDPASHRSLFVSSTMGKALHRVIRNQASTQIQGVLHDMHYGVKKGAPVTFGALYILSHIRHSYRTRCSMAVLFLDIRSAYYRILREASCGDIRSDLTVARILKKFGLTGEDAHETAVDPRGRGDERRWSQSGVMFSGSRPGESWADALFSFLYARVLGKIAELADGEELLSYHHLEEAAGIFGRAGVGDPYGARDTTWADDTALPLADRSPERLLRKA</sequence>
<dbReference type="EMBL" id="CAJNJA010085980">
    <property type="protein sequence ID" value="CAE7938289.1"/>
    <property type="molecule type" value="Genomic_DNA"/>
</dbReference>
<dbReference type="Proteomes" id="UP000601435">
    <property type="component" value="Unassembled WGS sequence"/>
</dbReference>
<organism evidence="1 2">
    <name type="scientific">Symbiodinium necroappetens</name>
    <dbReference type="NCBI Taxonomy" id="1628268"/>
    <lineage>
        <taxon>Eukaryota</taxon>
        <taxon>Sar</taxon>
        <taxon>Alveolata</taxon>
        <taxon>Dinophyceae</taxon>
        <taxon>Suessiales</taxon>
        <taxon>Symbiodiniaceae</taxon>
        <taxon>Symbiodinium</taxon>
    </lineage>
</organism>
<accession>A0A813C344</accession>
<reference evidence="1" key="1">
    <citation type="submission" date="2021-02" db="EMBL/GenBank/DDBJ databases">
        <authorList>
            <person name="Dougan E. K."/>
            <person name="Rhodes N."/>
            <person name="Thang M."/>
            <person name="Chan C."/>
        </authorList>
    </citation>
    <scope>NUCLEOTIDE SEQUENCE</scope>
</reference>
<comment type="caution">
    <text evidence="1">The sequence shown here is derived from an EMBL/GenBank/DDBJ whole genome shotgun (WGS) entry which is preliminary data.</text>
</comment>
<dbReference type="OrthoDB" id="425681at2759"/>